<reference evidence="1" key="1">
    <citation type="journal article" date="2013" name="Genetics">
        <title>The draft genome and transcriptome of Panagrellus redivivus are shaped by the harsh demands of a free-living lifestyle.</title>
        <authorList>
            <person name="Srinivasan J."/>
            <person name="Dillman A.R."/>
            <person name="Macchietto M.G."/>
            <person name="Heikkinen L."/>
            <person name="Lakso M."/>
            <person name="Fracchia K.M."/>
            <person name="Antoshechkin I."/>
            <person name="Mortazavi A."/>
            <person name="Wong G."/>
            <person name="Sternberg P.W."/>
        </authorList>
    </citation>
    <scope>NUCLEOTIDE SEQUENCE [LARGE SCALE GENOMIC DNA]</scope>
    <source>
        <strain evidence="1">MT8872</strain>
    </source>
</reference>
<proteinExistence type="predicted"/>
<organism evidence="1 2">
    <name type="scientific">Panagrellus redivivus</name>
    <name type="common">Microworm</name>
    <dbReference type="NCBI Taxonomy" id="6233"/>
    <lineage>
        <taxon>Eukaryota</taxon>
        <taxon>Metazoa</taxon>
        <taxon>Ecdysozoa</taxon>
        <taxon>Nematoda</taxon>
        <taxon>Chromadorea</taxon>
        <taxon>Rhabditida</taxon>
        <taxon>Tylenchina</taxon>
        <taxon>Panagrolaimomorpha</taxon>
        <taxon>Panagrolaimoidea</taxon>
        <taxon>Panagrolaimidae</taxon>
        <taxon>Panagrellus</taxon>
    </lineage>
</organism>
<evidence type="ECO:0000313" key="1">
    <source>
        <dbReference type="Proteomes" id="UP000492821"/>
    </source>
</evidence>
<dbReference type="AlphaFoldDB" id="A0A7E4UU47"/>
<protein>
    <submittedName>
        <fullName evidence="2">Transposase</fullName>
    </submittedName>
</protein>
<dbReference type="WBParaSite" id="Pan_g12382.t1">
    <property type="protein sequence ID" value="Pan_g12382.t1"/>
    <property type="gene ID" value="Pan_g12382"/>
</dbReference>
<reference evidence="2" key="2">
    <citation type="submission" date="2020-10" db="UniProtKB">
        <authorList>
            <consortium name="WormBaseParasite"/>
        </authorList>
    </citation>
    <scope>IDENTIFICATION</scope>
</reference>
<sequence length="67" mass="7444">MRKPINLAATRKLTSVAALVGDEPSVARVAVFVQHRATNHCAKLTTGCKRSGRDYLAEVARRRKLWP</sequence>
<evidence type="ECO:0000313" key="2">
    <source>
        <dbReference type="WBParaSite" id="Pan_g12382.t1"/>
    </source>
</evidence>
<accession>A0A7E4UU47</accession>
<keyword evidence="1" id="KW-1185">Reference proteome</keyword>
<dbReference type="Proteomes" id="UP000492821">
    <property type="component" value="Unassembled WGS sequence"/>
</dbReference>
<name>A0A7E4UU47_PANRE</name>